<dbReference type="VEuPathDB" id="FungiDB:ASPCADRAFT_135209"/>
<name>A0A1R3R7B5_ASPC5</name>
<dbReference type="Pfam" id="PF06985">
    <property type="entry name" value="HET"/>
    <property type="match status" value="1"/>
</dbReference>
<dbReference type="EMBL" id="KV907531">
    <property type="protein sequence ID" value="OOF90384.1"/>
    <property type="molecule type" value="Genomic_DNA"/>
</dbReference>
<feature type="domain" description="Heterokaryon incompatibility" evidence="1">
    <location>
        <begin position="269"/>
        <end position="415"/>
    </location>
</feature>
<sequence>MSITGTTTRTTGDICSLCCCLEQVQGFFHSISDSSVSYRNLRQGSSEIQERKREYFHESCPTCSAAPCDSLCASCKHMRLNHLLQCCLLAERDTTRDSFSPFQLKLNIGCVRDLRQRSSSCHTCDLFTKIADRLVQRTGFSEESSFILSVLRDHSSDATIHQHDMRIYAKLHNPEDYASLPENQQNDEFITDVLFGKPDPLYRNSVFSVRRPNALVDWELVSKWLEDCNRTMGQTDSCYMEPKSEFFHELRVIDVKKRRIMMAPAPCEYASLSYVWGDACVDLQATTKNLQLLSTEGYLSSTILPQVIDDAILACEKLKISYLWVDRLCILQDEDPDKKDRFLNAMGDIYRNSYLTLVALAGRDASHGLTGVNKVVRPAYWTGHSQGIHLISEIRKPGYFLEKSKWKTRGWTFQEGMLSSRLLYFSDSGVFYECCHREEEIQDESSGSVLNLPEHRSGKSVSYREAVRRLTTKDLTWESDILDAFKGILFSRWGNDYHGLPLSFFSDAIFWTVDCEPGFPSHITRDAGPGKRFPSWSWCSVRDIITIQTVDTSSNWELAKARSSLATWAIPCVSDGKATLQLVSNASGEPADLFELQSFESFFEREEQRLQNTKRRRRLRPYSYGNQDGCVNPAAPSPSWRWMKMSSMHLESLKDAYTLPRIAAALAWKHGCFSATIPPQLKGIDGKWEDYETIVSEDWSSLAQFCDEAHCMPKGIMSKHDMETRFPSEMWYKCPTGSIFVYTQSLPLSLTLLESGEISIRVEGGDLVPEILPGSVNIERIKHVNNQDSKVVFNVIALSVRPLFTGYAPEDENVWYDSEGAKLGGWSGDPIKVELMIIATENGFSQRVGLAAVLLRAWINQRPQFNTFHLV</sequence>
<evidence type="ECO:0000313" key="4">
    <source>
        <dbReference type="Proteomes" id="UP000188318"/>
    </source>
</evidence>
<keyword evidence="4" id="KW-1185">Reference proteome</keyword>
<dbReference type="EMBL" id="KV907531">
    <property type="protein sequence ID" value="OOF90382.1"/>
    <property type="molecule type" value="Genomic_DNA"/>
</dbReference>
<dbReference type="OMA" id="TKRELTW"/>
<evidence type="ECO:0000313" key="3">
    <source>
        <dbReference type="EMBL" id="OOF90384.1"/>
    </source>
</evidence>
<reference evidence="4" key="2">
    <citation type="journal article" date="2017" name="Genome Biol.">
        <title>Comparative genomics reveals high biological diversity and specific adaptations in the industrially and medically important fungal genus Aspergillus.</title>
        <authorList>
            <person name="de Vries R.P."/>
            <person name="Riley R."/>
            <person name="Wiebenga A."/>
            <person name="Aguilar-Osorio G."/>
            <person name="Amillis S."/>
            <person name="Uchima C.A."/>
            <person name="Anderluh G."/>
            <person name="Asadollahi M."/>
            <person name="Askin M."/>
            <person name="Barry K."/>
            <person name="Battaglia E."/>
            <person name="Bayram O."/>
            <person name="Benocci T."/>
            <person name="Braus-Stromeyer S.A."/>
            <person name="Caldana C."/>
            <person name="Canovas D."/>
            <person name="Cerqueira G.C."/>
            <person name="Chen F."/>
            <person name="Chen W."/>
            <person name="Choi C."/>
            <person name="Clum A."/>
            <person name="Dos Santos R.A."/>
            <person name="Damasio A.R."/>
            <person name="Diallinas G."/>
            <person name="Emri T."/>
            <person name="Fekete E."/>
            <person name="Flipphi M."/>
            <person name="Freyberg S."/>
            <person name="Gallo A."/>
            <person name="Gournas C."/>
            <person name="Habgood R."/>
            <person name="Hainaut M."/>
            <person name="Harispe M.L."/>
            <person name="Henrissat B."/>
            <person name="Hilden K.S."/>
            <person name="Hope R."/>
            <person name="Hossain A."/>
            <person name="Karabika E."/>
            <person name="Karaffa L."/>
            <person name="Karanyi Z."/>
            <person name="Krasevec N."/>
            <person name="Kuo A."/>
            <person name="Kusch H."/>
            <person name="LaButti K."/>
            <person name="Lagendijk E.L."/>
            <person name="Lapidus A."/>
            <person name="Levasseur A."/>
            <person name="Lindquist E."/>
            <person name="Lipzen A."/>
            <person name="Logrieco A.F."/>
            <person name="MacCabe A."/>
            <person name="Maekelae M.R."/>
            <person name="Malavazi I."/>
            <person name="Melin P."/>
            <person name="Meyer V."/>
            <person name="Mielnichuk N."/>
            <person name="Miskei M."/>
            <person name="Molnar A.P."/>
            <person name="Mule G."/>
            <person name="Ngan C.Y."/>
            <person name="Orejas M."/>
            <person name="Orosz E."/>
            <person name="Ouedraogo J.P."/>
            <person name="Overkamp K.M."/>
            <person name="Park H.-S."/>
            <person name="Perrone G."/>
            <person name="Piumi F."/>
            <person name="Punt P.J."/>
            <person name="Ram A.F."/>
            <person name="Ramon A."/>
            <person name="Rauscher S."/>
            <person name="Record E."/>
            <person name="Riano-Pachon D.M."/>
            <person name="Robert V."/>
            <person name="Roehrig J."/>
            <person name="Ruller R."/>
            <person name="Salamov A."/>
            <person name="Salih N.S."/>
            <person name="Samson R.A."/>
            <person name="Sandor E."/>
            <person name="Sanguinetti M."/>
            <person name="Schuetze T."/>
            <person name="Sepcic K."/>
            <person name="Shelest E."/>
            <person name="Sherlock G."/>
            <person name="Sophianopoulou V."/>
            <person name="Squina F.M."/>
            <person name="Sun H."/>
            <person name="Susca A."/>
            <person name="Todd R.B."/>
            <person name="Tsang A."/>
            <person name="Unkles S.E."/>
            <person name="van de Wiele N."/>
            <person name="van Rossen-Uffink D."/>
            <person name="Oliveira J.V."/>
            <person name="Vesth T.C."/>
            <person name="Visser J."/>
            <person name="Yu J.-H."/>
            <person name="Zhou M."/>
            <person name="Andersen M.R."/>
            <person name="Archer D.B."/>
            <person name="Baker S.E."/>
            <person name="Benoit I."/>
            <person name="Brakhage A.A."/>
            <person name="Braus G.H."/>
            <person name="Fischer R."/>
            <person name="Frisvad J.C."/>
            <person name="Goldman G.H."/>
            <person name="Houbraken J."/>
            <person name="Oakley B."/>
            <person name="Pocsi I."/>
            <person name="Scazzocchio C."/>
            <person name="Seiboth B."/>
            <person name="vanKuyk P.A."/>
            <person name="Wortman J."/>
            <person name="Dyer P.S."/>
            <person name="Grigoriev I.V."/>
        </authorList>
    </citation>
    <scope>NUCLEOTIDE SEQUENCE [LARGE SCALE GENOMIC DNA]</scope>
    <source>
        <strain evidence="4">ITEM 5010</strain>
    </source>
</reference>
<dbReference type="OrthoDB" id="405906at2759"/>
<evidence type="ECO:0000259" key="1">
    <source>
        <dbReference type="Pfam" id="PF06985"/>
    </source>
</evidence>
<gene>
    <name evidence="2" type="ORF">ASPCADRAFT_135209</name>
    <name evidence="3" type="ORF">ASPCADRAFT_135211</name>
</gene>
<dbReference type="InterPro" id="IPR010730">
    <property type="entry name" value="HET"/>
</dbReference>
<reference evidence="2" key="1">
    <citation type="submission" date="2016-12" db="EMBL/GenBank/DDBJ databases">
        <authorList>
            <consortium name="DOE Joint Genome Institute"/>
            <person name="Riley R."/>
            <person name="Kuo A."/>
            <person name="Sun H."/>
            <person name="Pangilinan J."/>
            <person name="Culley D."/>
            <person name="Salamov A."/>
            <person name="Magnuson J."/>
            <person name="Bruno K."/>
            <person name="Henrissat B."/>
            <person name="Berka R."/>
            <person name="Tsang A."/>
            <person name="Barry K."/>
            <person name="lapidus A."/>
            <person name="Martin J."/>
            <person name="Lindquist E."/>
            <person name="Wang Z."/>
            <person name="Baker S."/>
            <person name="Grigoriev I."/>
            <person name="Nordberg H.P."/>
            <person name="Cantor M.N."/>
            <person name="Hua S.X."/>
        </authorList>
    </citation>
    <scope>NUCLEOTIDE SEQUENCE [LARGE SCALE GENOMIC DNA]</scope>
    <source>
        <strain evidence="2">ITEM 5010</strain>
    </source>
</reference>
<dbReference type="Proteomes" id="UP000188318">
    <property type="component" value="Unassembled WGS sequence"/>
</dbReference>
<proteinExistence type="predicted"/>
<dbReference type="PANTHER" id="PTHR33112">
    <property type="entry name" value="DOMAIN PROTEIN, PUTATIVE-RELATED"/>
    <property type="match status" value="1"/>
</dbReference>
<organism evidence="2 4">
    <name type="scientific">Aspergillus carbonarius (strain ITEM 5010)</name>
    <dbReference type="NCBI Taxonomy" id="602072"/>
    <lineage>
        <taxon>Eukaryota</taxon>
        <taxon>Fungi</taxon>
        <taxon>Dikarya</taxon>
        <taxon>Ascomycota</taxon>
        <taxon>Pezizomycotina</taxon>
        <taxon>Eurotiomycetes</taxon>
        <taxon>Eurotiomycetidae</taxon>
        <taxon>Eurotiales</taxon>
        <taxon>Aspergillaceae</taxon>
        <taxon>Aspergillus</taxon>
        <taxon>Aspergillus subgen. Circumdati</taxon>
    </lineage>
</organism>
<protein>
    <recommendedName>
        <fullName evidence="1">Heterokaryon incompatibility domain-containing protein</fullName>
    </recommendedName>
</protein>
<evidence type="ECO:0000313" key="2">
    <source>
        <dbReference type="EMBL" id="OOF90382.1"/>
    </source>
</evidence>
<accession>A0A1R3R7B5</accession>
<dbReference type="VEuPathDB" id="FungiDB:ASPCADRAFT_135211"/>
<dbReference type="AlphaFoldDB" id="A0A1R3R7B5"/>
<dbReference type="PANTHER" id="PTHR33112:SF1">
    <property type="entry name" value="HETEROKARYON INCOMPATIBILITY DOMAIN-CONTAINING PROTEIN"/>
    <property type="match status" value="1"/>
</dbReference>
<dbReference type="STRING" id="602072.A0A1R3R7B5"/>